<evidence type="ECO:0000256" key="1">
    <source>
        <dbReference type="SAM" id="MobiDB-lite"/>
    </source>
</evidence>
<keyword evidence="3" id="KW-1185">Reference proteome</keyword>
<evidence type="ECO:0000313" key="2">
    <source>
        <dbReference type="EMBL" id="MBP2017264.1"/>
    </source>
</evidence>
<gene>
    <name evidence="2" type="ORF">J2Z79_000638</name>
</gene>
<organism evidence="2 3">
    <name type="scientific">Symbiobacterium terraclitae</name>
    <dbReference type="NCBI Taxonomy" id="557451"/>
    <lineage>
        <taxon>Bacteria</taxon>
        <taxon>Bacillati</taxon>
        <taxon>Bacillota</taxon>
        <taxon>Clostridia</taxon>
        <taxon>Eubacteriales</taxon>
        <taxon>Symbiobacteriaceae</taxon>
        <taxon>Symbiobacterium</taxon>
    </lineage>
</organism>
<protein>
    <submittedName>
        <fullName evidence="2">Uncharacterized protein</fullName>
    </submittedName>
</protein>
<proteinExistence type="predicted"/>
<dbReference type="EMBL" id="JAGGLG010000003">
    <property type="protein sequence ID" value="MBP2017264.1"/>
    <property type="molecule type" value="Genomic_DNA"/>
</dbReference>
<sequence>MPSSCAPPSSPFAFVAAAERSIPADASRPPSSGGGSGFQGKAMSHPGLEGGSSRYSCAWVSGCITDSSPQSEVFRGGARGACARSPGWLSPIAHWLKRKVKLHEPPRVGGWLIALQLRPGERPHHRLDAAVCGVPRGARGACARSPGWLPPIAHWLKRKVKLHEPPRVGGWLIALQLRPGERPHHRLDGGWVIPFHLHSASRSPSAGGGFPVLRGRGDVRHYTFDL</sequence>
<reference evidence="2 3" key="1">
    <citation type="submission" date="2021-03" db="EMBL/GenBank/DDBJ databases">
        <title>Genomic Encyclopedia of Type Strains, Phase IV (KMG-IV): sequencing the most valuable type-strain genomes for metagenomic binning, comparative biology and taxonomic classification.</title>
        <authorList>
            <person name="Goeker M."/>
        </authorList>
    </citation>
    <scope>NUCLEOTIDE SEQUENCE [LARGE SCALE GENOMIC DNA]</scope>
    <source>
        <strain evidence="2 3">DSM 27138</strain>
    </source>
</reference>
<name>A0ABS4JP03_9FIRM</name>
<evidence type="ECO:0000313" key="3">
    <source>
        <dbReference type="Proteomes" id="UP001519289"/>
    </source>
</evidence>
<feature type="region of interest" description="Disordered" evidence="1">
    <location>
        <begin position="23"/>
        <end position="45"/>
    </location>
</feature>
<accession>A0ABS4JP03</accession>
<comment type="caution">
    <text evidence="2">The sequence shown here is derived from an EMBL/GenBank/DDBJ whole genome shotgun (WGS) entry which is preliminary data.</text>
</comment>
<dbReference type="Proteomes" id="UP001519289">
    <property type="component" value="Unassembled WGS sequence"/>
</dbReference>